<keyword evidence="3" id="KW-1185">Reference proteome</keyword>
<comment type="caution">
    <text evidence="2">The sequence shown here is derived from an EMBL/GenBank/DDBJ whole genome shotgun (WGS) entry which is preliminary data.</text>
</comment>
<organism evidence="2 3">
    <name type="scientific">Streptomyces siamensis</name>
    <dbReference type="NCBI Taxonomy" id="1274986"/>
    <lineage>
        <taxon>Bacteria</taxon>
        <taxon>Bacillati</taxon>
        <taxon>Actinomycetota</taxon>
        <taxon>Actinomycetes</taxon>
        <taxon>Kitasatosporales</taxon>
        <taxon>Streptomycetaceae</taxon>
        <taxon>Streptomyces</taxon>
    </lineage>
</organism>
<evidence type="ECO:0000313" key="2">
    <source>
        <dbReference type="EMBL" id="GAA5004106.1"/>
    </source>
</evidence>
<evidence type="ECO:0000256" key="1">
    <source>
        <dbReference type="SAM" id="MobiDB-lite"/>
    </source>
</evidence>
<gene>
    <name evidence="2" type="ORF">GCM10023335_20150</name>
</gene>
<feature type="region of interest" description="Disordered" evidence="1">
    <location>
        <begin position="259"/>
        <end position="280"/>
    </location>
</feature>
<evidence type="ECO:0000313" key="3">
    <source>
        <dbReference type="Proteomes" id="UP001501759"/>
    </source>
</evidence>
<proteinExistence type="predicted"/>
<protein>
    <submittedName>
        <fullName evidence="2">Uncharacterized protein</fullName>
    </submittedName>
</protein>
<name>A0ABP9INX8_9ACTN</name>
<sequence length="280" mass="30412">MTSVPAYDPADPRPVLSLDADNDAGPRTGVVVEVRVGRAHPGDRLPTLEQRSGVYDWRPVHLTPDGPGATGRFRMEVRSGSTLAFLRVDPHVRARGQGDAVPVDLTMKDGARVLARRHLAAALTTLSIVPTDMDAPARLVRRNGRWAEFDYTITNHSRSDYPRTQVEADVVCVPGPEPCPRETGKGRESKGFRAQWYDGTGWRTVMPDGDLSLSRTLTLPFVALPAGAARTFRFRIAVDPGELDSVFIRELQLHVGVGGTASGASERSHATAPADSFSLR</sequence>
<accession>A0ABP9INX8</accession>
<reference evidence="3" key="1">
    <citation type="journal article" date="2019" name="Int. J. Syst. Evol. Microbiol.">
        <title>The Global Catalogue of Microorganisms (GCM) 10K type strain sequencing project: providing services to taxonomists for standard genome sequencing and annotation.</title>
        <authorList>
            <consortium name="The Broad Institute Genomics Platform"/>
            <consortium name="The Broad Institute Genome Sequencing Center for Infectious Disease"/>
            <person name="Wu L."/>
            <person name="Ma J."/>
        </authorList>
    </citation>
    <scope>NUCLEOTIDE SEQUENCE [LARGE SCALE GENOMIC DNA]</scope>
    <source>
        <strain evidence="3">JCM 18409</strain>
    </source>
</reference>
<dbReference type="EMBL" id="BAABKB010000004">
    <property type="protein sequence ID" value="GAA5004106.1"/>
    <property type="molecule type" value="Genomic_DNA"/>
</dbReference>
<dbReference type="Proteomes" id="UP001501759">
    <property type="component" value="Unassembled WGS sequence"/>
</dbReference>
<feature type="region of interest" description="Disordered" evidence="1">
    <location>
        <begin position="1"/>
        <end position="24"/>
    </location>
</feature>